<feature type="domain" description="Thioredoxin" evidence="16">
    <location>
        <begin position="335"/>
        <end position="463"/>
    </location>
</feature>
<dbReference type="CDD" id="cd02982">
    <property type="entry name" value="PDI_b'_family"/>
    <property type="match status" value="1"/>
</dbReference>
<organism evidence="17 18">
    <name type="scientific">Neohortaea acidophila</name>
    <dbReference type="NCBI Taxonomy" id="245834"/>
    <lineage>
        <taxon>Eukaryota</taxon>
        <taxon>Fungi</taxon>
        <taxon>Dikarya</taxon>
        <taxon>Ascomycota</taxon>
        <taxon>Pezizomycotina</taxon>
        <taxon>Dothideomycetes</taxon>
        <taxon>Dothideomycetidae</taxon>
        <taxon>Mycosphaerellales</taxon>
        <taxon>Teratosphaeriaceae</taxon>
        <taxon>Neohortaea</taxon>
    </lineage>
</organism>
<dbReference type="PROSITE" id="PS00194">
    <property type="entry name" value="THIOREDOXIN_1"/>
    <property type="match status" value="2"/>
</dbReference>
<comment type="catalytic activity">
    <reaction evidence="1 15">
        <text>Catalyzes the rearrangement of -S-S- bonds in proteins.</text>
        <dbReference type="EC" id="5.3.4.1"/>
    </reaction>
</comment>
<dbReference type="RefSeq" id="XP_033588357.1">
    <property type="nucleotide sequence ID" value="XM_033733943.1"/>
</dbReference>
<evidence type="ECO:0000256" key="11">
    <source>
        <dbReference type="ARBA" id="ARBA00023284"/>
    </source>
</evidence>
<dbReference type="GO" id="GO:0051082">
    <property type="term" value="F:unfolded protein binding"/>
    <property type="evidence" value="ECO:0007669"/>
    <property type="project" value="UniProtKB-ARBA"/>
</dbReference>
<keyword evidence="10 15" id="KW-0413">Isomerase</keyword>
<dbReference type="InterPro" id="IPR013766">
    <property type="entry name" value="Thioredoxin_domain"/>
</dbReference>
<dbReference type="GO" id="GO:0005788">
    <property type="term" value="C:endoplasmic reticulum lumen"/>
    <property type="evidence" value="ECO:0007669"/>
    <property type="project" value="UniProtKB-SubCell"/>
</dbReference>
<evidence type="ECO:0000256" key="5">
    <source>
        <dbReference type="ARBA" id="ARBA00012723"/>
    </source>
</evidence>
<dbReference type="InterPro" id="IPR036249">
    <property type="entry name" value="Thioredoxin-like_sf"/>
</dbReference>
<comment type="function">
    <text evidence="2">Participates in the folding of proteins containing disulfide bonds, may be involved in glycosylation, prolyl hydroxylation and triglyceride transfer.</text>
</comment>
<dbReference type="PRINTS" id="PR00421">
    <property type="entry name" value="THIOREDOXIN"/>
</dbReference>
<evidence type="ECO:0000256" key="9">
    <source>
        <dbReference type="ARBA" id="ARBA00023157"/>
    </source>
</evidence>
<dbReference type="FunFam" id="3.40.30.10:FF:000017">
    <property type="entry name" value="Protein disulfide-isomerase A4"/>
    <property type="match status" value="1"/>
</dbReference>
<feature type="disulfide bond" description="Redox-active" evidence="13">
    <location>
        <begin position="46"/>
        <end position="49"/>
    </location>
</feature>
<dbReference type="SUPFAM" id="SSF52833">
    <property type="entry name" value="Thioredoxin-like"/>
    <property type="match status" value="4"/>
</dbReference>
<dbReference type="EMBL" id="MU001637">
    <property type="protein sequence ID" value="KAF2481787.1"/>
    <property type="molecule type" value="Genomic_DNA"/>
</dbReference>
<gene>
    <name evidence="17" type="ORF">BDY17DRAFT_299665</name>
</gene>
<keyword evidence="18" id="KW-1185">Reference proteome</keyword>
<dbReference type="CDD" id="cd02995">
    <property type="entry name" value="PDI_a_PDI_a'_C"/>
    <property type="match status" value="1"/>
</dbReference>
<feature type="signal peptide" evidence="15">
    <location>
        <begin position="1"/>
        <end position="16"/>
    </location>
</feature>
<dbReference type="PANTHER" id="PTHR18929">
    <property type="entry name" value="PROTEIN DISULFIDE ISOMERASE"/>
    <property type="match status" value="1"/>
</dbReference>
<name>A0A6A6PRE6_9PEZI</name>
<dbReference type="FunFam" id="3.40.30.10:FF:000139">
    <property type="entry name" value="Protein disulfide-isomerase"/>
    <property type="match status" value="1"/>
</dbReference>
<evidence type="ECO:0000313" key="18">
    <source>
        <dbReference type="Proteomes" id="UP000799767"/>
    </source>
</evidence>
<keyword evidence="9 13" id="KW-1015">Disulfide bond</keyword>
<dbReference type="Pfam" id="PF13848">
    <property type="entry name" value="Thioredoxin_6"/>
    <property type="match status" value="1"/>
</dbReference>
<evidence type="ECO:0000256" key="3">
    <source>
        <dbReference type="ARBA" id="ARBA00004319"/>
    </source>
</evidence>
<comment type="subcellular location">
    <subcellularLocation>
        <location evidence="3">Endoplasmic reticulum lumen</location>
    </subcellularLocation>
</comment>
<dbReference type="GeneID" id="54474945"/>
<dbReference type="GO" id="GO:0003756">
    <property type="term" value="F:protein disulfide isomerase activity"/>
    <property type="evidence" value="ECO:0007669"/>
    <property type="project" value="UniProtKB-EC"/>
</dbReference>
<dbReference type="Gene3D" id="3.40.30.10">
    <property type="entry name" value="Glutaredoxin"/>
    <property type="match status" value="4"/>
</dbReference>
<dbReference type="PANTHER" id="PTHR18929:SF132">
    <property type="entry name" value="PROTEIN DISULFIDE-ISOMERASE A3"/>
    <property type="match status" value="1"/>
</dbReference>
<accession>A0A6A6PRE6</accession>
<evidence type="ECO:0000313" key="17">
    <source>
        <dbReference type="EMBL" id="KAF2481787.1"/>
    </source>
</evidence>
<keyword evidence="6 15" id="KW-0732">Signal</keyword>
<dbReference type="Proteomes" id="UP000799767">
    <property type="component" value="Unassembled WGS sequence"/>
</dbReference>
<evidence type="ECO:0000256" key="13">
    <source>
        <dbReference type="PIRSR" id="PIRSR605792-51"/>
    </source>
</evidence>
<evidence type="ECO:0000256" key="6">
    <source>
        <dbReference type="ARBA" id="ARBA00022729"/>
    </source>
</evidence>
<feature type="domain" description="Thioredoxin" evidence="16">
    <location>
        <begin position="6"/>
        <end position="123"/>
    </location>
</feature>
<feature type="chain" id="PRO_5025710145" description="Protein disulfide-isomerase" evidence="15">
    <location>
        <begin position="17"/>
        <end position="528"/>
    </location>
</feature>
<keyword evidence="7" id="KW-0677">Repeat</keyword>
<dbReference type="GO" id="GO:0015035">
    <property type="term" value="F:protein-disulfide reductase activity"/>
    <property type="evidence" value="ECO:0007669"/>
    <property type="project" value="UniProtKB-ARBA"/>
</dbReference>
<dbReference type="GO" id="GO:0034976">
    <property type="term" value="P:response to endoplasmic reticulum stress"/>
    <property type="evidence" value="ECO:0007669"/>
    <property type="project" value="TreeGrafter"/>
</dbReference>
<dbReference type="EC" id="5.3.4.1" evidence="5 15"/>
<evidence type="ECO:0000256" key="7">
    <source>
        <dbReference type="ARBA" id="ARBA00022737"/>
    </source>
</evidence>
<reference evidence="17" key="1">
    <citation type="journal article" date="2020" name="Stud. Mycol.">
        <title>101 Dothideomycetes genomes: a test case for predicting lifestyles and emergence of pathogens.</title>
        <authorList>
            <person name="Haridas S."/>
            <person name="Albert R."/>
            <person name="Binder M."/>
            <person name="Bloem J."/>
            <person name="Labutti K."/>
            <person name="Salamov A."/>
            <person name="Andreopoulos B."/>
            <person name="Baker S."/>
            <person name="Barry K."/>
            <person name="Bills G."/>
            <person name="Bluhm B."/>
            <person name="Cannon C."/>
            <person name="Castanera R."/>
            <person name="Culley D."/>
            <person name="Daum C."/>
            <person name="Ezra D."/>
            <person name="Gonzalez J."/>
            <person name="Henrissat B."/>
            <person name="Kuo A."/>
            <person name="Liang C."/>
            <person name="Lipzen A."/>
            <person name="Lutzoni F."/>
            <person name="Magnuson J."/>
            <person name="Mondo S."/>
            <person name="Nolan M."/>
            <person name="Ohm R."/>
            <person name="Pangilinan J."/>
            <person name="Park H.-J."/>
            <person name="Ramirez L."/>
            <person name="Alfaro M."/>
            <person name="Sun H."/>
            <person name="Tritt A."/>
            <person name="Yoshinaga Y."/>
            <person name="Zwiers L.-H."/>
            <person name="Turgeon B."/>
            <person name="Goodwin S."/>
            <person name="Spatafora J."/>
            <person name="Crous P."/>
            <person name="Grigoriev I."/>
        </authorList>
    </citation>
    <scope>NUCLEOTIDE SEQUENCE</scope>
    <source>
        <strain evidence="17">CBS 113389</strain>
    </source>
</reference>
<evidence type="ECO:0000256" key="2">
    <source>
        <dbReference type="ARBA" id="ARBA00002692"/>
    </source>
</evidence>
<dbReference type="FunFam" id="3.40.30.10:FF:000185">
    <property type="entry name" value="Protein disulfide-isomerase"/>
    <property type="match status" value="1"/>
</dbReference>
<dbReference type="OrthoDB" id="427280at2759"/>
<evidence type="ECO:0000256" key="8">
    <source>
        <dbReference type="ARBA" id="ARBA00022824"/>
    </source>
</evidence>
<dbReference type="InterPro" id="IPR017937">
    <property type="entry name" value="Thioredoxin_CS"/>
</dbReference>
<evidence type="ECO:0000256" key="4">
    <source>
        <dbReference type="ARBA" id="ARBA00006347"/>
    </source>
</evidence>
<comment type="similarity">
    <text evidence="4 14">Belongs to the protein disulfide isomerase family.</text>
</comment>
<evidence type="ECO:0000259" key="16">
    <source>
        <dbReference type="PROSITE" id="PS51352"/>
    </source>
</evidence>
<dbReference type="GO" id="GO:0006457">
    <property type="term" value="P:protein folding"/>
    <property type="evidence" value="ECO:0007669"/>
    <property type="project" value="TreeGrafter"/>
</dbReference>
<keyword evidence="8" id="KW-0256">Endoplasmic reticulum</keyword>
<dbReference type="NCBIfam" id="TIGR01126">
    <property type="entry name" value="pdi_dom"/>
    <property type="match status" value="2"/>
</dbReference>
<keyword evidence="11 13" id="KW-0676">Redox-active center</keyword>
<dbReference type="FunFam" id="3.40.30.10:FF:000154">
    <property type="entry name" value="Protein disulfide-isomerase"/>
    <property type="match status" value="1"/>
</dbReference>
<dbReference type="Pfam" id="PF00085">
    <property type="entry name" value="Thioredoxin"/>
    <property type="match status" value="2"/>
</dbReference>
<evidence type="ECO:0000256" key="14">
    <source>
        <dbReference type="RuleBase" id="RU004208"/>
    </source>
</evidence>
<dbReference type="PROSITE" id="PS51352">
    <property type="entry name" value="THIOREDOXIN_2"/>
    <property type="match status" value="2"/>
</dbReference>
<dbReference type="InterPro" id="IPR005788">
    <property type="entry name" value="PDI_thioredoxin-like_dom"/>
</dbReference>
<sequence length="528" mass="56942">MRHSFALLGLAALAVASDVHDLTKDTFDPFLKDHPLVLAEFFAPWCGHCKALAPEYEEAATTLKEKAIPLAKIDCTEQQDLCQQQGIDGYPTLRVFRGAENSAPYSGARKAPAIISYMTKQALPAVSLLESATALDEFKTADNVVLVGFFGADDKSSNATYLEVAESLRDDYLFAATSDAALAKAEGVTPPAVVLYKSFDEGKATFEEKFDTDALAHFARTGATPLIGEVGPETYAGYMASGIPLAYIFSESAEERKSLADLLRPVAKLHKGVVNFATIDAQAFGQHAGNLNLEIGKWPAFAIQDTTKNLKFPFAQAGDVKALTEKTIGAFLTDYVAGKVEPSIKSEPIPEKQEGPVTVVVAKNYDELVINNDKDVLLEFYAPWCGHCKALAPKYEELAALYKNHADKVIVAKVDATLNDVPDEIAGFPTIKLFRAKNKSEPLEYSGGRTVEDLANFIKENGSHGVAAQVHDDSAEDLDTDAMPNQAPAATETAETVGEKIKEKVVEAAEAAKDAIVDSEGMDDHDEL</sequence>
<dbReference type="CDD" id="cd02981">
    <property type="entry name" value="PDI_b_family"/>
    <property type="match status" value="1"/>
</dbReference>
<evidence type="ECO:0000256" key="1">
    <source>
        <dbReference type="ARBA" id="ARBA00001182"/>
    </source>
</evidence>
<evidence type="ECO:0000256" key="12">
    <source>
        <dbReference type="ARBA" id="ARBA00039846"/>
    </source>
</evidence>
<protein>
    <recommendedName>
        <fullName evidence="12 15">Protein disulfide-isomerase</fullName>
        <ecNumber evidence="5 15">5.3.4.1</ecNumber>
    </recommendedName>
</protein>
<dbReference type="CDD" id="cd02961">
    <property type="entry name" value="PDI_a_family"/>
    <property type="match status" value="1"/>
</dbReference>
<evidence type="ECO:0000256" key="15">
    <source>
        <dbReference type="RuleBase" id="RU361130"/>
    </source>
</evidence>
<feature type="disulfide bond" description="Redox-active" evidence="13">
    <location>
        <begin position="385"/>
        <end position="388"/>
    </location>
</feature>
<dbReference type="InterPro" id="IPR005792">
    <property type="entry name" value="Prot_disulphide_isomerase"/>
</dbReference>
<dbReference type="AlphaFoldDB" id="A0A6A6PRE6"/>
<proteinExistence type="inferred from homology"/>
<dbReference type="NCBIfam" id="TIGR01130">
    <property type="entry name" value="ER_PDI_fam"/>
    <property type="match status" value="1"/>
</dbReference>
<evidence type="ECO:0000256" key="10">
    <source>
        <dbReference type="ARBA" id="ARBA00023235"/>
    </source>
</evidence>